<dbReference type="Proteomes" id="UP000292424">
    <property type="component" value="Chromosome"/>
</dbReference>
<proteinExistence type="predicted"/>
<organism evidence="3 4">
    <name type="scientific">Rhizosphaericola mali</name>
    <dbReference type="NCBI Taxonomy" id="2545455"/>
    <lineage>
        <taxon>Bacteria</taxon>
        <taxon>Pseudomonadati</taxon>
        <taxon>Bacteroidota</taxon>
        <taxon>Chitinophagia</taxon>
        <taxon>Chitinophagales</taxon>
        <taxon>Chitinophagaceae</taxon>
        <taxon>Rhizosphaericola</taxon>
    </lineage>
</organism>
<dbReference type="KEGG" id="arac:E0W69_005240"/>
<feature type="transmembrane region" description="Helical" evidence="1">
    <location>
        <begin position="67"/>
        <end position="92"/>
    </location>
</feature>
<dbReference type="AlphaFoldDB" id="A0A5P2G4S3"/>
<dbReference type="PANTHER" id="PTHR34220">
    <property type="entry name" value="SENSOR HISTIDINE KINASE YPDA"/>
    <property type="match status" value="1"/>
</dbReference>
<feature type="domain" description="Signal transduction histidine kinase internal region" evidence="2">
    <location>
        <begin position="142"/>
        <end position="217"/>
    </location>
</feature>
<sequence length="332" mass="38684">MKQNKIHNFLPIAIAVLLPGINFLSHNTDWPIASYDSLLRWIWSSVVLYILWYVLLWTSKLRSKYKWLWVTAATLAIVAIVYALFAVMVFRIPQTVRYQLIIKILFAAALQLIIQYSLRASDNIGRLKVEKEQAITEIYKLQLQELRTRVDPHFLFNSLNTLRSMVHLKDPKSEPFILHLSQLYRQMLKLKEQATVTLRDEMEVVNAYVFLMQQRSGTGLQFSQNINDAYWNDHIPTMSVQTIVENCFKHNRTSVAEPLHIEITADANNEIIIRNNLLPKISVVEKSGYGIQNIQKNYMLLKIADGIHFEETDRQFEVKLKLISDECINHRG</sequence>
<keyword evidence="1" id="KW-0812">Transmembrane</keyword>
<dbReference type="Pfam" id="PF06580">
    <property type="entry name" value="His_kinase"/>
    <property type="match status" value="1"/>
</dbReference>
<dbReference type="EMBL" id="CP044016">
    <property type="protein sequence ID" value="QES88093.1"/>
    <property type="molecule type" value="Genomic_DNA"/>
</dbReference>
<dbReference type="GO" id="GO:0016020">
    <property type="term" value="C:membrane"/>
    <property type="evidence" value="ECO:0007669"/>
    <property type="project" value="InterPro"/>
</dbReference>
<keyword evidence="1" id="KW-1133">Transmembrane helix</keyword>
<evidence type="ECO:0000256" key="1">
    <source>
        <dbReference type="SAM" id="Phobius"/>
    </source>
</evidence>
<gene>
    <name evidence="3" type="ORF">E0W69_005240</name>
</gene>
<dbReference type="OrthoDB" id="9809908at2"/>
<keyword evidence="4" id="KW-1185">Reference proteome</keyword>
<feature type="transmembrane region" description="Helical" evidence="1">
    <location>
        <begin position="38"/>
        <end position="55"/>
    </location>
</feature>
<dbReference type="InterPro" id="IPR050640">
    <property type="entry name" value="Bact_2-comp_sensor_kinase"/>
</dbReference>
<evidence type="ECO:0000313" key="3">
    <source>
        <dbReference type="EMBL" id="QES88093.1"/>
    </source>
</evidence>
<dbReference type="PANTHER" id="PTHR34220:SF7">
    <property type="entry name" value="SENSOR HISTIDINE KINASE YPDA"/>
    <property type="match status" value="1"/>
</dbReference>
<name>A0A5P2G4S3_9BACT</name>
<feature type="transmembrane region" description="Helical" evidence="1">
    <location>
        <begin position="9"/>
        <end position="26"/>
    </location>
</feature>
<evidence type="ECO:0000313" key="4">
    <source>
        <dbReference type="Proteomes" id="UP000292424"/>
    </source>
</evidence>
<dbReference type="RefSeq" id="WP_131328980.1">
    <property type="nucleotide sequence ID" value="NZ_CP044016.1"/>
</dbReference>
<dbReference type="GO" id="GO:0000155">
    <property type="term" value="F:phosphorelay sensor kinase activity"/>
    <property type="evidence" value="ECO:0007669"/>
    <property type="project" value="InterPro"/>
</dbReference>
<protein>
    <recommendedName>
        <fullName evidence="2">Signal transduction histidine kinase internal region domain-containing protein</fullName>
    </recommendedName>
</protein>
<reference evidence="3 4" key="1">
    <citation type="submission" date="2019-09" db="EMBL/GenBank/DDBJ databases">
        <title>Complete genome sequence of Arachidicoccus sp. B3-10 isolated from apple orchard soil.</title>
        <authorList>
            <person name="Kim H.S."/>
            <person name="Han K.-I."/>
            <person name="Suh M.K."/>
            <person name="Lee K.C."/>
            <person name="Eom M.K."/>
            <person name="Kim J.-S."/>
            <person name="Kang S.W."/>
            <person name="Sin Y."/>
            <person name="Lee J.-S."/>
        </authorList>
    </citation>
    <scope>NUCLEOTIDE SEQUENCE [LARGE SCALE GENOMIC DNA]</scope>
    <source>
        <strain evidence="3 4">B3-10</strain>
    </source>
</reference>
<evidence type="ECO:0000259" key="2">
    <source>
        <dbReference type="Pfam" id="PF06580"/>
    </source>
</evidence>
<accession>A0A5P2G4S3</accession>
<dbReference type="InterPro" id="IPR010559">
    <property type="entry name" value="Sig_transdc_His_kin_internal"/>
</dbReference>
<keyword evidence="1" id="KW-0472">Membrane</keyword>